<keyword evidence="7" id="KW-1185">Reference proteome</keyword>
<keyword evidence="2 4" id="KW-0808">Transferase</keyword>
<dbReference type="AlphaFoldDB" id="A0A0C3S1V8"/>
<gene>
    <name evidence="6" type="ORF">PHLGIDRAFT_94879</name>
</gene>
<dbReference type="OrthoDB" id="338650at2759"/>
<dbReference type="InterPro" id="IPR038286">
    <property type="entry name" value="IPK_sf"/>
</dbReference>
<dbReference type="EC" id="2.7.-.-" evidence="4"/>
<proteinExistence type="inferred from homology"/>
<protein>
    <recommendedName>
        <fullName evidence="4">Kinase</fullName>
        <ecNumber evidence="4">2.7.-.-</ecNumber>
    </recommendedName>
</protein>
<dbReference type="GO" id="GO:0032958">
    <property type="term" value="P:inositol phosphate biosynthetic process"/>
    <property type="evidence" value="ECO:0007669"/>
    <property type="project" value="InterPro"/>
</dbReference>
<dbReference type="PANTHER" id="PTHR12400:SF108">
    <property type="entry name" value="KINASE"/>
    <property type="match status" value="1"/>
</dbReference>
<dbReference type="GO" id="GO:0005737">
    <property type="term" value="C:cytoplasm"/>
    <property type="evidence" value="ECO:0007669"/>
    <property type="project" value="TreeGrafter"/>
</dbReference>
<dbReference type="SUPFAM" id="SSF56104">
    <property type="entry name" value="SAICAR synthase-like"/>
    <property type="match status" value="1"/>
</dbReference>
<sequence length="319" mass="34617">MTNDDGSVIFKPALPAEVNFYQSVLSNPELEPLRPYIPRFYGTLRLEGQADQEQSIDGIIALKPGSAEAISDDEKDSIVLENLSCTFSKPNVLDIKLGTILYDESASEEKRARMEKTARETTSLETGVRLTGFSVYDLAKNAPVVAPKSYGKSIKAAQLPEGVARFFPVAHSTSQLLQVPSNSAAGTGLPPDVLLPILESLRDDISEIREALSNAQLRMVGASLLVVYEADVERAREGVKFWLSEDGEVDEDEGDEGDEGDEDEGEGSKKPGIPYNVKLIDFAHTRLVPGQGPDEGVLLGLSTVLRLLDGRMEVVKALL</sequence>
<name>A0A0C3S1V8_PHLG1</name>
<accession>A0A0C3S1V8</accession>
<dbReference type="Gene3D" id="3.30.470.160">
    <property type="entry name" value="Inositol polyphosphate kinase"/>
    <property type="match status" value="1"/>
</dbReference>
<dbReference type="STRING" id="745531.A0A0C3S1V8"/>
<evidence type="ECO:0000256" key="3">
    <source>
        <dbReference type="ARBA" id="ARBA00022777"/>
    </source>
</evidence>
<evidence type="ECO:0000256" key="1">
    <source>
        <dbReference type="ARBA" id="ARBA00007374"/>
    </source>
</evidence>
<evidence type="ECO:0000313" key="6">
    <source>
        <dbReference type="EMBL" id="KIP03382.1"/>
    </source>
</evidence>
<dbReference type="HOGENOM" id="CLU_042569_3_1_1"/>
<feature type="compositionally biased region" description="Acidic residues" evidence="5">
    <location>
        <begin position="245"/>
        <end position="265"/>
    </location>
</feature>
<dbReference type="EMBL" id="KN840619">
    <property type="protein sequence ID" value="KIP03382.1"/>
    <property type="molecule type" value="Genomic_DNA"/>
</dbReference>
<evidence type="ECO:0000256" key="2">
    <source>
        <dbReference type="ARBA" id="ARBA00022679"/>
    </source>
</evidence>
<reference evidence="6 7" key="1">
    <citation type="journal article" date="2014" name="PLoS Genet.">
        <title>Analysis of the Phlebiopsis gigantea genome, transcriptome and secretome provides insight into its pioneer colonization strategies of wood.</title>
        <authorList>
            <person name="Hori C."/>
            <person name="Ishida T."/>
            <person name="Igarashi K."/>
            <person name="Samejima M."/>
            <person name="Suzuki H."/>
            <person name="Master E."/>
            <person name="Ferreira P."/>
            <person name="Ruiz-Duenas F.J."/>
            <person name="Held B."/>
            <person name="Canessa P."/>
            <person name="Larrondo L.F."/>
            <person name="Schmoll M."/>
            <person name="Druzhinina I.S."/>
            <person name="Kubicek C.P."/>
            <person name="Gaskell J.A."/>
            <person name="Kersten P."/>
            <person name="St John F."/>
            <person name="Glasner J."/>
            <person name="Sabat G."/>
            <person name="Splinter BonDurant S."/>
            <person name="Syed K."/>
            <person name="Yadav J."/>
            <person name="Mgbeahuruike A.C."/>
            <person name="Kovalchuk A."/>
            <person name="Asiegbu F.O."/>
            <person name="Lackner G."/>
            <person name="Hoffmeister D."/>
            <person name="Rencoret J."/>
            <person name="Gutierrez A."/>
            <person name="Sun H."/>
            <person name="Lindquist E."/>
            <person name="Barry K."/>
            <person name="Riley R."/>
            <person name="Grigoriev I.V."/>
            <person name="Henrissat B."/>
            <person name="Kues U."/>
            <person name="Berka R.M."/>
            <person name="Martinez A.T."/>
            <person name="Covert S.F."/>
            <person name="Blanchette R.A."/>
            <person name="Cullen D."/>
        </authorList>
    </citation>
    <scope>NUCLEOTIDE SEQUENCE [LARGE SCALE GENOMIC DNA]</scope>
    <source>
        <strain evidence="6 7">11061_1 CR5-6</strain>
    </source>
</reference>
<comment type="similarity">
    <text evidence="1 4">Belongs to the inositol phosphokinase (IPK) family.</text>
</comment>
<dbReference type="GO" id="GO:0046854">
    <property type="term" value="P:phosphatidylinositol phosphate biosynthetic process"/>
    <property type="evidence" value="ECO:0007669"/>
    <property type="project" value="TreeGrafter"/>
</dbReference>
<dbReference type="Pfam" id="PF03770">
    <property type="entry name" value="IPK"/>
    <property type="match status" value="1"/>
</dbReference>
<evidence type="ECO:0000256" key="4">
    <source>
        <dbReference type="RuleBase" id="RU363090"/>
    </source>
</evidence>
<dbReference type="PANTHER" id="PTHR12400">
    <property type="entry name" value="INOSITOL POLYPHOSPHATE KINASE"/>
    <property type="match status" value="1"/>
</dbReference>
<keyword evidence="3 4" id="KW-0418">Kinase</keyword>
<organism evidence="6 7">
    <name type="scientific">Phlebiopsis gigantea (strain 11061_1 CR5-6)</name>
    <name type="common">White-rot fungus</name>
    <name type="synonym">Peniophora gigantea</name>
    <dbReference type="NCBI Taxonomy" id="745531"/>
    <lineage>
        <taxon>Eukaryota</taxon>
        <taxon>Fungi</taxon>
        <taxon>Dikarya</taxon>
        <taxon>Basidiomycota</taxon>
        <taxon>Agaricomycotina</taxon>
        <taxon>Agaricomycetes</taxon>
        <taxon>Polyporales</taxon>
        <taxon>Phanerochaetaceae</taxon>
        <taxon>Phlebiopsis</taxon>
    </lineage>
</organism>
<dbReference type="GO" id="GO:0005634">
    <property type="term" value="C:nucleus"/>
    <property type="evidence" value="ECO:0007669"/>
    <property type="project" value="TreeGrafter"/>
</dbReference>
<dbReference type="GO" id="GO:0000824">
    <property type="term" value="F:inositol-1,4,5,6-tetrakisphosphate 3-kinase activity"/>
    <property type="evidence" value="ECO:0007669"/>
    <property type="project" value="TreeGrafter"/>
</dbReference>
<evidence type="ECO:0000313" key="7">
    <source>
        <dbReference type="Proteomes" id="UP000053257"/>
    </source>
</evidence>
<feature type="region of interest" description="Disordered" evidence="5">
    <location>
        <begin position="243"/>
        <end position="272"/>
    </location>
</feature>
<dbReference type="InterPro" id="IPR005522">
    <property type="entry name" value="IPK"/>
</dbReference>
<dbReference type="Proteomes" id="UP000053257">
    <property type="component" value="Unassembled WGS sequence"/>
</dbReference>
<dbReference type="GO" id="GO:0008440">
    <property type="term" value="F:inositol-1,4,5-trisphosphate 3-kinase activity"/>
    <property type="evidence" value="ECO:0007669"/>
    <property type="project" value="TreeGrafter"/>
</dbReference>
<evidence type="ECO:0000256" key="5">
    <source>
        <dbReference type="SAM" id="MobiDB-lite"/>
    </source>
</evidence>